<reference evidence="1" key="4">
    <citation type="submission" date="2019-03" db="UniProtKB">
        <authorList>
            <consortium name="EnsemblPlants"/>
        </authorList>
    </citation>
    <scope>IDENTIFICATION</scope>
</reference>
<organism evidence="1 2">
    <name type="scientific">Aegilops tauschii subsp. strangulata</name>
    <name type="common">Goatgrass</name>
    <dbReference type="NCBI Taxonomy" id="200361"/>
    <lineage>
        <taxon>Eukaryota</taxon>
        <taxon>Viridiplantae</taxon>
        <taxon>Streptophyta</taxon>
        <taxon>Embryophyta</taxon>
        <taxon>Tracheophyta</taxon>
        <taxon>Spermatophyta</taxon>
        <taxon>Magnoliopsida</taxon>
        <taxon>Liliopsida</taxon>
        <taxon>Poales</taxon>
        <taxon>Poaceae</taxon>
        <taxon>BOP clade</taxon>
        <taxon>Pooideae</taxon>
        <taxon>Triticodae</taxon>
        <taxon>Triticeae</taxon>
        <taxon>Triticinae</taxon>
        <taxon>Aegilops</taxon>
    </lineage>
</organism>
<evidence type="ECO:0000313" key="2">
    <source>
        <dbReference type="Proteomes" id="UP000015105"/>
    </source>
</evidence>
<reference evidence="2" key="1">
    <citation type="journal article" date="2014" name="Science">
        <title>Ancient hybridizations among the ancestral genomes of bread wheat.</title>
        <authorList>
            <consortium name="International Wheat Genome Sequencing Consortium,"/>
            <person name="Marcussen T."/>
            <person name="Sandve S.R."/>
            <person name="Heier L."/>
            <person name="Spannagl M."/>
            <person name="Pfeifer M."/>
            <person name="Jakobsen K.S."/>
            <person name="Wulff B.B."/>
            <person name="Steuernagel B."/>
            <person name="Mayer K.F."/>
            <person name="Olsen O.A."/>
        </authorList>
    </citation>
    <scope>NUCLEOTIDE SEQUENCE [LARGE SCALE GENOMIC DNA]</scope>
    <source>
        <strain evidence="2">cv. AL8/78</strain>
    </source>
</reference>
<evidence type="ECO:0000313" key="1">
    <source>
        <dbReference type="EnsemblPlants" id="AET2Gv20008900.9"/>
    </source>
</evidence>
<keyword evidence="2" id="KW-1185">Reference proteome</keyword>
<name>A0A453A761_AEGTS</name>
<protein>
    <submittedName>
        <fullName evidence="1">Uncharacterized protein</fullName>
    </submittedName>
</protein>
<reference evidence="1" key="3">
    <citation type="journal article" date="2017" name="Nature">
        <title>Genome sequence of the progenitor of the wheat D genome Aegilops tauschii.</title>
        <authorList>
            <person name="Luo M.C."/>
            <person name="Gu Y.Q."/>
            <person name="Puiu D."/>
            <person name="Wang H."/>
            <person name="Twardziok S.O."/>
            <person name="Deal K.R."/>
            <person name="Huo N."/>
            <person name="Zhu T."/>
            <person name="Wang L."/>
            <person name="Wang Y."/>
            <person name="McGuire P.E."/>
            <person name="Liu S."/>
            <person name="Long H."/>
            <person name="Ramasamy R.K."/>
            <person name="Rodriguez J.C."/>
            <person name="Van S.L."/>
            <person name="Yuan L."/>
            <person name="Wang Z."/>
            <person name="Xia Z."/>
            <person name="Xiao L."/>
            <person name="Anderson O.D."/>
            <person name="Ouyang S."/>
            <person name="Liang Y."/>
            <person name="Zimin A.V."/>
            <person name="Pertea G."/>
            <person name="Qi P."/>
            <person name="Bennetzen J.L."/>
            <person name="Dai X."/>
            <person name="Dawson M.W."/>
            <person name="Muller H.G."/>
            <person name="Kugler K."/>
            <person name="Rivarola-Duarte L."/>
            <person name="Spannagl M."/>
            <person name="Mayer K.F.X."/>
            <person name="Lu F.H."/>
            <person name="Bevan M.W."/>
            <person name="Leroy P."/>
            <person name="Li P."/>
            <person name="You F.M."/>
            <person name="Sun Q."/>
            <person name="Liu Z."/>
            <person name="Lyons E."/>
            <person name="Wicker T."/>
            <person name="Salzberg S.L."/>
            <person name="Devos K.M."/>
            <person name="Dvorak J."/>
        </authorList>
    </citation>
    <scope>NUCLEOTIDE SEQUENCE [LARGE SCALE GENOMIC DNA]</scope>
    <source>
        <strain evidence="1">cv. AL8/78</strain>
    </source>
</reference>
<reference evidence="1" key="5">
    <citation type="journal article" date="2021" name="G3 (Bethesda)">
        <title>Aegilops tauschii genome assembly Aet v5.0 features greater sequence contiguity and improved annotation.</title>
        <authorList>
            <person name="Wang L."/>
            <person name="Zhu T."/>
            <person name="Rodriguez J.C."/>
            <person name="Deal K.R."/>
            <person name="Dubcovsky J."/>
            <person name="McGuire P.E."/>
            <person name="Lux T."/>
            <person name="Spannagl M."/>
            <person name="Mayer K.F.X."/>
            <person name="Baldrich P."/>
            <person name="Meyers B.C."/>
            <person name="Huo N."/>
            <person name="Gu Y.Q."/>
            <person name="Zhou H."/>
            <person name="Devos K.M."/>
            <person name="Bennetzen J.L."/>
            <person name="Unver T."/>
            <person name="Budak H."/>
            <person name="Gulick P.J."/>
            <person name="Galiba G."/>
            <person name="Kalapos B."/>
            <person name="Nelson D.R."/>
            <person name="Li P."/>
            <person name="You F.M."/>
            <person name="Luo M.C."/>
            <person name="Dvorak J."/>
        </authorList>
    </citation>
    <scope>NUCLEOTIDE SEQUENCE [LARGE SCALE GENOMIC DNA]</scope>
    <source>
        <strain evidence="1">cv. AL8/78</strain>
    </source>
</reference>
<dbReference type="Proteomes" id="UP000015105">
    <property type="component" value="Chromosome 2D"/>
</dbReference>
<proteinExistence type="predicted"/>
<dbReference type="AlphaFoldDB" id="A0A453A761"/>
<dbReference type="EnsemblPlants" id="AET2Gv20008900.9">
    <property type="protein sequence ID" value="AET2Gv20008900.9"/>
    <property type="gene ID" value="AET2Gv20008900"/>
</dbReference>
<dbReference type="Gramene" id="AET2Gv20008900.9">
    <property type="protein sequence ID" value="AET2Gv20008900.9"/>
    <property type="gene ID" value="AET2Gv20008900"/>
</dbReference>
<sequence>MKLSHWICQNLSETKHIFRPLLSFSNIQRSMYCNI</sequence>
<reference evidence="2" key="2">
    <citation type="journal article" date="2017" name="Nat. Plants">
        <title>The Aegilops tauschii genome reveals multiple impacts of transposons.</title>
        <authorList>
            <person name="Zhao G."/>
            <person name="Zou C."/>
            <person name="Li K."/>
            <person name="Wang K."/>
            <person name="Li T."/>
            <person name="Gao L."/>
            <person name="Zhang X."/>
            <person name="Wang H."/>
            <person name="Yang Z."/>
            <person name="Liu X."/>
            <person name="Jiang W."/>
            <person name="Mao L."/>
            <person name="Kong X."/>
            <person name="Jiao Y."/>
            <person name="Jia J."/>
        </authorList>
    </citation>
    <scope>NUCLEOTIDE SEQUENCE [LARGE SCALE GENOMIC DNA]</scope>
    <source>
        <strain evidence="2">cv. AL8/78</strain>
    </source>
</reference>
<accession>A0A453A761</accession>